<dbReference type="EMBL" id="CAJVPP010014753">
    <property type="protein sequence ID" value="CAG8725076.1"/>
    <property type="molecule type" value="Genomic_DNA"/>
</dbReference>
<feature type="non-terminal residue" evidence="2">
    <location>
        <position position="174"/>
    </location>
</feature>
<sequence>THKFKIMAGQKNPKIWWMSQKYSLSWILAKTLKYKQDFASSSTLTGIVEVNFVGTIGKSKRRDLVIDLMFQSLTLAVHRETKFYKLVSSDYAYSFWQTNLNTVRIRFIETKDGENAEVKTENCKLKQAFFQIRELQRKYKPAQLHPNDSIMQVTSKSSVPLPVEDHSITDEETI</sequence>
<evidence type="ECO:0000313" key="3">
    <source>
        <dbReference type="Proteomes" id="UP000789375"/>
    </source>
</evidence>
<comment type="caution">
    <text evidence="2">The sequence shown here is derived from an EMBL/GenBank/DDBJ whole genome shotgun (WGS) entry which is preliminary data.</text>
</comment>
<protein>
    <submittedName>
        <fullName evidence="2">1109_t:CDS:1</fullName>
    </submittedName>
</protein>
<reference evidence="2" key="1">
    <citation type="submission" date="2021-06" db="EMBL/GenBank/DDBJ databases">
        <authorList>
            <person name="Kallberg Y."/>
            <person name="Tangrot J."/>
            <person name="Rosling A."/>
        </authorList>
    </citation>
    <scope>NUCLEOTIDE SEQUENCE</scope>
    <source>
        <strain evidence="2">87-6 pot B 2015</strain>
    </source>
</reference>
<dbReference type="Proteomes" id="UP000789375">
    <property type="component" value="Unassembled WGS sequence"/>
</dbReference>
<evidence type="ECO:0000256" key="1">
    <source>
        <dbReference type="SAM" id="MobiDB-lite"/>
    </source>
</evidence>
<dbReference type="AlphaFoldDB" id="A0A9N9I9I8"/>
<accession>A0A9N9I9I8</accession>
<keyword evidence="3" id="KW-1185">Reference proteome</keyword>
<name>A0A9N9I9I8_FUNMO</name>
<feature type="region of interest" description="Disordered" evidence="1">
    <location>
        <begin position="155"/>
        <end position="174"/>
    </location>
</feature>
<evidence type="ECO:0000313" key="2">
    <source>
        <dbReference type="EMBL" id="CAG8725076.1"/>
    </source>
</evidence>
<gene>
    <name evidence="2" type="ORF">FMOSSE_LOCUS15276</name>
</gene>
<organism evidence="2 3">
    <name type="scientific">Funneliformis mosseae</name>
    <name type="common">Endomycorrhizal fungus</name>
    <name type="synonym">Glomus mosseae</name>
    <dbReference type="NCBI Taxonomy" id="27381"/>
    <lineage>
        <taxon>Eukaryota</taxon>
        <taxon>Fungi</taxon>
        <taxon>Fungi incertae sedis</taxon>
        <taxon>Mucoromycota</taxon>
        <taxon>Glomeromycotina</taxon>
        <taxon>Glomeromycetes</taxon>
        <taxon>Glomerales</taxon>
        <taxon>Glomeraceae</taxon>
        <taxon>Funneliformis</taxon>
    </lineage>
</organism>
<feature type="compositionally biased region" description="Basic and acidic residues" evidence="1">
    <location>
        <begin position="163"/>
        <end position="174"/>
    </location>
</feature>
<proteinExistence type="predicted"/>